<dbReference type="PIRSF" id="PIRSF001439">
    <property type="entry name" value="CryM"/>
    <property type="match status" value="1"/>
</dbReference>
<dbReference type="PANTHER" id="PTHR13812:SF19">
    <property type="entry name" value="KETIMINE REDUCTASE MU-CRYSTALLIN"/>
    <property type="match status" value="1"/>
</dbReference>
<dbReference type="InterPro" id="IPR003462">
    <property type="entry name" value="ODC_Mu_crystall"/>
</dbReference>
<organism evidence="1 2">
    <name type="scientific">Caulobacter ginsengisoli</name>
    <dbReference type="NCBI Taxonomy" id="400775"/>
    <lineage>
        <taxon>Bacteria</taxon>
        <taxon>Pseudomonadati</taxon>
        <taxon>Pseudomonadota</taxon>
        <taxon>Alphaproteobacteria</taxon>
        <taxon>Caulobacterales</taxon>
        <taxon>Caulobacteraceae</taxon>
        <taxon>Caulobacter</taxon>
    </lineage>
</organism>
<comment type="caution">
    <text evidence="1">The sequence shown here is derived from an EMBL/GenBank/DDBJ whole genome shotgun (WGS) entry which is preliminary data.</text>
</comment>
<dbReference type="EMBL" id="JAUSVS010000001">
    <property type="protein sequence ID" value="MDQ0463105.1"/>
    <property type="molecule type" value="Genomic_DNA"/>
</dbReference>
<proteinExistence type="predicted"/>
<dbReference type="RefSeq" id="WP_307346426.1">
    <property type="nucleotide sequence ID" value="NZ_JAUSVS010000001.1"/>
</dbReference>
<dbReference type="InterPro" id="IPR036291">
    <property type="entry name" value="NAD(P)-bd_dom_sf"/>
</dbReference>
<dbReference type="Gene3D" id="3.30.1780.10">
    <property type="entry name" value="ornithine cyclodeaminase, domain 1"/>
    <property type="match status" value="1"/>
</dbReference>
<dbReference type="Gene3D" id="3.40.50.720">
    <property type="entry name" value="NAD(P)-binding Rossmann-like Domain"/>
    <property type="match status" value="1"/>
</dbReference>
<evidence type="ECO:0000313" key="1">
    <source>
        <dbReference type="EMBL" id="MDQ0463105.1"/>
    </source>
</evidence>
<keyword evidence="2" id="KW-1185">Reference proteome</keyword>
<dbReference type="SUPFAM" id="SSF51735">
    <property type="entry name" value="NAD(P)-binding Rossmann-fold domains"/>
    <property type="match status" value="1"/>
</dbReference>
<sequence>MSLLVIDGATVRQILTYEACIPLMREAMIALSAGRTRQTLRQIIDMGDGDQFGVMPGAAEDTFGAKLISVFPRNFDRAMPSHQGVIALFDRESGAPVAVIQAGEVTAIRTAAASAAATDVLARPDAHVLALLGYGEQAERHAEALARVRPLSEVRVWGRSAERAAAFAGRMGARLPLPFRVCATAREAVEGADLICAVSGASEPILEGAWVDEGAHVNLVGSARAGPREADDDLVARARLFADHAESVRRQGGEWLHALASGRVGETHLLGEIGQVMAGDLPGRLSEADVTVYKSLGIVVQDLASGWFLYRQAQARGLGASVAF</sequence>
<dbReference type="InterPro" id="IPR023401">
    <property type="entry name" value="ODC_N"/>
</dbReference>
<name>A0ABU0IM56_9CAUL</name>
<dbReference type="Proteomes" id="UP001228905">
    <property type="component" value="Unassembled WGS sequence"/>
</dbReference>
<keyword evidence="1" id="KW-0456">Lyase</keyword>
<dbReference type="EC" id="4.3.1.12" evidence="1"/>
<dbReference type="PANTHER" id="PTHR13812">
    <property type="entry name" value="KETIMINE REDUCTASE MU-CRYSTALLIN"/>
    <property type="match status" value="1"/>
</dbReference>
<protein>
    <submittedName>
        <fullName evidence="1">Ornithine cyclodeaminase</fullName>
        <ecNumber evidence="1">4.3.1.12</ecNumber>
    </submittedName>
</protein>
<accession>A0ABU0IM56</accession>
<gene>
    <name evidence="1" type="ORF">QO010_000853</name>
</gene>
<dbReference type="GO" id="GO:0008473">
    <property type="term" value="F:ornithine cyclodeaminase activity"/>
    <property type="evidence" value="ECO:0007669"/>
    <property type="project" value="UniProtKB-EC"/>
</dbReference>
<dbReference type="Pfam" id="PF02423">
    <property type="entry name" value="OCD_Mu_crystall"/>
    <property type="match status" value="1"/>
</dbReference>
<evidence type="ECO:0000313" key="2">
    <source>
        <dbReference type="Proteomes" id="UP001228905"/>
    </source>
</evidence>
<reference evidence="1 2" key="1">
    <citation type="submission" date="2023-07" db="EMBL/GenBank/DDBJ databases">
        <title>Genomic Encyclopedia of Type Strains, Phase IV (KMG-IV): sequencing the most valuable type-strain genomes for metagenomic binning, comparative biology and taxonomic classification.</title>
        <authorList>
            <person name="Goeker M."/>
        </authorList>
    </citation>
    <scope>NUCLEOTIDE SEQUENCE [LARGE SCALE GENOMIC DNA]</scope>
    <source>
        <strain evidence="1 2">DSM 18695</strain>
    </source>
</reference>